<evidence type="ECO:0000256" key="11">
    <source>
        <dbReference type="SAM" id="Phobius"/>
    </source>
</evidence>
<evidence type="ECO:0000256" key="9">
    <source>
        <dbReference type="ARBA" id="ARBA00023136"/>
    </source>
</evidence>
<keyword evidence="4" id="KW-1003">Cell membrane</keyword>
<evidence type="ECO:0000313" key="14">
    <source>
        <dbReference type="Proteomes" id="UP001156706"/>
    </source>
</evidence>
<feature type="transmembrane region" description="Helical" evidence="11">
    <location>
        <begin position="12"/>
        <end position="32"/>
    </location>
</feature>
<evidence type="ECO:0000256" key="5">
    <source>
        <dbReference type="ARBA" id="ARBA00022481"/>
    </source>
</evidence>
<sequence>MHKPHARRALGFTLIELLIVMVILGLLAAIVVPKLFGKVDGAKLDATRTQLTALETALDAFRLDIGRYPTTEEGLLLLQTAPAEDTPGASRWRGPYLKKTPRDAWGNVFQYRAPGEHGDFDLWSNGADNKEGGEGNDADLTNWEAGSDTDKAQ</sequence>
<evidence type="ECO:0000256" key="10">
    <source>
        <dbReference type="SAM" id="MobiDB-lite"/>
    </source>
</evidence>
<dbReference type="PANTHER" id="PTHR30093">
    <property type="entry name" value="GENERAL SECRETION PATHWAY PROTEIN G"/>
    <property type="match status" value="1"/>
</dbReference>
<dbReference type="Proteomes" id="UP001156706">
    <property type="component" value="Unassembled WGS sequence"/>
</dbReference>
<evidence type="ECO:0000256" key="3">
    <source>
        <dbReference type="ARBA" id="ARBA00020042"/>
    </source>
</evidence>
<evidence type="ECO:0000259" key="12">
    <source>
        <dbReference type="Pfam" id="PF08334"/>
    </source>
</evidence>
<evidence type="ECO:0000256" key="1">
    <source>
        <dbReference type="ARBA" id="ARBA00004377"/>
    </source>
</evidence>
<evidence type="ECO:0000256" key="7">
    <source>
        <dbReference type="ARBA" id="ARBA00022692"/>
    </source>
</evidence>
<feature type="domain" description="Type II secretion system protein GspG C-terminal" evidence="12">
    <location>
        <begin position="34"/>
        <end position="143"/>
    </location>
</feature>
<dbReference type="Pfam" id="PF08334">
    <property type="entry name" value="T2SSG"/>
    <property type="match status" value="1"/>
</dbReference>
<evidence type="ECO:0000313" key="13">
    <source>
        <dbReference type="EMBL" id="GLR11940.1"/>
    </source>
</evidence>
<keyword evidence="7 11" id="KW-0812">Transmembrane</keyword>
<name>A0ABQ5YAG4_9NEIS</name>
<dbReference type="Gene3D" id="3.30.700.10">
    <property type="entry name" value="Glycoprotein, Type 4 Pilin"/>
    <property type="match status" value="1"/>
</dbReference>
<dbReference type="NCBIfam" id="TIGR02532">
    <property type="entry name" value="IV_pilin_GFxxxE"/>
    <property type="match status" value="1"/>
</dbReference>
<keyword evidence="6" id="KW-0997">Cell inner membrane</keyword>
<keyword evidence="5" id="KW-0488">Methylation</keyword>
<dbReference type="InterPro" id="IPR045584">
    <property type="entry name" value="Pilin-like"/>
</dbReference>
<comment type="similarity">
    <text evidence="2">Belongs to the GSP G family.</text>
</comment>
<keyword evidence="9 11" id="KW-0472">Membrane</keyword>
<evidence type="ECO:0000256" key="8">
    <source>
        <dbReference type="ARBA" id="ARBA00022989"/>
    </source>
</evidence>
<gene>
    <name evidence="13" type="primary">gspG_1</name>
    <name evidence="13" type="ORF">GCM10007907_07300</name>
</gene>
<keyword evidence="8 11" id="KW-1133">Transmembrane helix</keyword>
<dbReference type="InterPro" id="IPR012902">
    <property type="entry name" value="N_methyl_site"/>
</dbReference>
<dbReference type="Pfam" id="PF07963">
    <property type="entry name" value="N_methyl"/>
    <property type="match status" value="1"/>
</dbReference>
<reference evidence="14" key="1">
    <citation type="journal article" date="2019" name="Int. J. Syst. Evol. Microbiol.">
        <title>The Global Catalogue of Microorganisms (GCM) 10K type strain sequencing project: providing services to taxonomists for standard genome sequencing and annotation.</title>
        <authorList>
            <consortium name="The Broad Institute Genomics Platform"/>
            <consortium name="The Broad Institute Genome Sequencing Center for Infectious Disease"/>
            <person name="Wu L."/>
            <person name="Ma J."/>
        </authorList>
    </citation>
    <scope>NUCLEOTIDE SEQUENCE [LARGE SCALE GENOMIC DNA]</scope>
    <source>
        <strain evidence="14">NBRC 110044</strain>
    </source>
</reference>
<accession>A0ABQ5YAG4</accession>
<evidence type="ECO:0000256" key="2">
    <source>
        <dbReference type="ARBA" id="ARBA00009984"/>
    </source>
</evidence>
<dbReference type="PRINTS" id="PR00813">
    <property type="entry name" value="BCTERIALGSPG"/>
</dbReference>
<dbReference type="InterPro" id="IPR013545">
    <property type="entry name" value="T2SS_protein-GspG_C"/>
</dbReference>
<comment type="caution">
    <text evidence="13">The sequence shown here is derived from an EMBL/GenBank/DDBJ whole genome shotgun (WGS) entry which is preliminary data.</text>
</comment>
<organism evidence="13 14">
    <name type="scientific">Chitinimonas prasina</name>
    <dbReference type="NCBI Taxonomy" id="1434937"/>
    <lineage>
        <taxon>Bacteria</taxon>
        <taxon>Pseudomonadati</taxon>
        <taxon>Pseudomonadota</taxon>
        <taxon>Betaproteobacteria</taxon>
        <taxon>Neisseriales</taxon>
        <taxon>Chitinibacteraceae</taxon>
        <taxon>Chitinimonas</taxon>
    </lineage>
</organism>
<evidence type="ECO:0000256" key="4">
    <source>
        <dbReference type="ARBA" id="ARBA00022475"/>
    </source>
</evidence>
<dbReference type="SUPFAM" id="SSF54523">
    <property type="entry name" value="Pili subunits"/>
    <property type="match status" value="1"/>
</dbReference>
<dbReference type="InterPro" id="IPR010054">
    <property type="entry name" value="Type2_sec_GspG"/>
</dbReference>
<protein>
    <recommendedName>
        <fullName evidence="3">Type II secretion system core protein G</fullName>
    </recommendedName>
</protein>
<evidence type="ECO:0000256" key="6">
    <source>
        <dbReference type="ARBA" id="ARBA00022519"/>
    </source>
</evidence>
<dbReference type="RefSeq" id="WP_284195083.1">
    <property type="nucleotide sequence ID" value="NZ_BSOG01000001.1"/>
</dbReference>
<comment type="subcellular location">
    <subcellularLocation>
        <location evidence="1">Cell inner membrane</location>
        <topology evidence="1">Single-pass membrane protein</topology>
    </subcellularLocation>
</comment>
<keyword evidence="14" id="KW-1185">Reference proteome</keyword>
<dbReference type="NCBIfam" id="TIGR01710">
    <property type="entry name" value="typeII_sec_gspG"/>
    <property type="match status" value="1"/>
</dbReference>
<feature type="region of interest" description="Disordered" evidence="10">
    <location>
        <begin position="120"/>
        <end position="153"/>
    </location>
</feature>
<dbReference type="InterPro" id="IPR000983">
    <property type="entry name" value="Bac_GSPG_pilin"/>
</dbReference>
<dbReference type="EMBL" id="BSOG01000001">
    <property type="protein sequence ID" value="GLR11940.1"/>
    <property type="molecule type" value="Genomic_DNA"/>
</dbReference>
<dbReference type="PANTHER" id="PTHR30093:SF44">
    <property type="entry name" value="TYPE II SECRETION SYSTEM CORE PROTEIN G"/>
    <property type="match status" value="1"/>
</dbReference>
<proteinExistence type="inferred from homology"/>